<feature type="region of interest" description="Disordered" evidence="1">
    <location>
        <begin position="325"/>
        <end position="356"/>
    </location>
</feature>
<feature type="region of interest" description="Disordered" evidence="1">
    <location>
        <begin position="255"/>
        <end position="276"/>
    </location>
</feature>
<comment type="caution">
    <text evidence="2">The sequence shown here is derived from an EMBL/GenBank/DDBJ whole genome shotgun (WGS) entry which is preliminary data.</text>
</comment>
<feature type="compositionally biased region" description="Acidic residues" evidence="1">
    <location>
        <begin position="329"/>
        <end position="342"/>
    </location>
</feature>
<proteinExistence type="predicted"/>
<evidence type="ECO:0000313" key="3">
    <source>
        <dbReference type="Proteomes" id="UP000094527"/>
    </source>
</evidence>
<reference evidence="2 3" key="1">
    <citation type="journal article" date="2016" name="Genome Biol. Evol.">
        <title>Gene Family Evolution Reflects Adaptation to Soil Environmental Stressors in the Genome of the Collembolan Orchesella cincta.</title>
        <authorList>
            <person name="Faddeeva-Vakhrusheva A."/>
            <person name="Derks M.F."/>
            <person name="Anvar S.Y."/>
            <person name="Agamennone V."/>
            <person name="Suring W."/>
            <person name="Smit S."/>
            <person name="van Straalen N.M."/>
            <person name="Roelofs D."/>
        </authorList>
    </citation>
    <scope>NUCLEOTIDE SEQUENCE [LARGE SCALE GENOMIC DNA]</scope>
    <source>
        <tissue evidence="2">Mixed pool</tissue>
    </source>
</reference>
<dbReference type="Proteomes" id="UP000094527">
    <property type="component" value="Unassembled WGS sequence"/>
</dbReference>
<sequence>MAGTSTSFSPSSVPQKICLFCLGPADYLPAKASNGSDWTKTYFRQFLWKYLIGDDQVKINEFTGNLLKDNVPPMCSACHDKCRQLASYHLEFEKVQDKIMQVARDLLDGKQDCTKAEYDVAAQNVKDAGGKSSSRAPANRFIKSSGGNNQLNSGVFPSYETIQMYQILRNPGHVRIPLSCLKSFSFSELKNLITKNSTMANKIIKGTTGASSLPKPSLVPQVSPPILTPKAGGSASLPKRYWINDVQVEMVGADGSNVEDDEEEEVEPEPEPIPKMKMQPKFSIIPMASNKRPKMERETEIPDEVEYYDEEDATDNNLLNFLKIVPQEDNYDGEEYDEDAQGMDDSRDADNEDSQY</sequence>
<dbReference type="AlphaFoldDB" id="A0A1D2MZ15"/>
<gene>
    <name evidence="2" type="ORF">Ocin01_08439</name>
</gene>
<name>A0A1D2MZ15_ORCCI</name>
<dbReference type="EMBL" id="LJIJ01000371">
    <property type="protein sequence ID" value="ODM98240.1"/>
    <property type="molecule type" value="Genomic_DNA"/>
</dbReference>
<organism evidence="2 3">
    <name type="scientific">Orchesella cincta</name>
    <name type="common">Springtail</name>
    <name type="synonym">Podura cincta</name>
    <dbReference type="NCBI Taxonomy" id="48709"/>
    <lineage>
        <taxon>Eukaryota</taxon>
        <taxon>Metazoa</taxon>
        <taxon>Ecdysozoa</taxon>
        <taxon>Arthropoda</taxon>
        <taxon>Hexapoda</taxon>
        <taxon>Collembola</taxon>
        <taxon>Entomobryomorpha</taxon>
        <taxon>Entomobryoidea</taxon>
        <taxon>Orchesellidae</taxon>
        <taxon>Orchesellinae</taxon>
        <taxon>Orchesella</taxon>
    </lineage>
</organism>
<feature type="non-terminal residue" evidence="2">
    <location>
        <position position="356"/>
    </location>
</feature>
<protein>
    <submittedName>
        <fullName evidence="2">Uncharacterized protein</fullName>
    </submittedName>
</protein>
<evidence type="ECO:0000313" key="2">
    <source>
        <dbReference type="EMBL" id="ODM98240.1"/>
    </source>
</evidence>
<feature type="compositionally biased region" description="Acidic residues" evidence="1">
    <location>
        <begin position="257"/>
        <end position="270"/>
    </location>
</feature>
<accession>A0A1D2MZ15</accession>
<evidence type="ECO:0000256" key="1">
    <source>
        <dbReference type="SAM" id="MobiDB-lite"/>
    </source>
</evidence>
<keyword evidence="3" id="KW-1185">Reference proteome</keyword>